<feature type="non-terminal residue" evidence="2">
    <location>
        <position position="1"/>
    </location>
</feature>
<gene>
    <name evidence="2" type="ORF">PENTCL1PPCAC_23844</name>
</gene>
<evidence type="ECO:0000259" key="1">
    <source>
        <dbReference type="PROSITE" id="PS50144"/>
    </source>
</evidence>
<accession>A0AAV5U4A3</accession>
<keyword evidence="3" id="KW-1185">Reference proteome</keyword>
<dbReference type="InterPro" id="IPR008974">
    <property type="entry name" value="TRAF-like"/>
</dbReference>
<dbReference type="PANTHER" id="PTHR47022">
    <property type="entry name" value="BTB AND MATH DOMAIN-CONTAINING PROTEIN 36-RELATED"/>
    <property type="match status" value="1"/>
</dbReference>
<dbReference type="SUPFAM" id="SSF49599">
    <property type="entry name" value="TRAF domain-like"/>
    <property type="match status" value="1"/>
</dbReference>
<dbReference type="PROSITE" id="PS50144">
    <property type="entry name" value="MATH"/>
    <property type="match status" value="1"/>
</dbReference>
<dbReference type="Pfam" id="PF00917">
    <property type="entry name" value="MATH"/>
    <property type="match status" value="1"/>
</dbReference>
<name>A0AAV5U4A3_9BILA</name>
<protein>
    <recommendedName>
        <fullName evidence="1">MATH domain-containing protein</fullName>
    </recommendedName>
</protein>
<dbReference type="PANTHER" id="PTHR47022:SF1">
    <property type="entry name" value="BTB AND MATH DOMAIN-CONTAINING PROTEIN 36-RELATED"/>
    <property type="match status" value="1"/>
</dbReference>
<dbReference type="Proteomes" id="UP001432027">
    <property type="component" value="Unassembled WGS sequence"/>
</dbReference>
<sequence length="168" mass="19055">PRKKEKKGEVMSHPPADFKSGIIRFEVDNVSTLTFDGRNSPEIEVGGVYWRANFFNNDFGPALYLESMANHSTPWLIDIDAEFILVNSDSSKNVIISKTYSFGLDNEFWGPGDFISWVDANNEENGFINDDKMTAEIRFSITNMRGVRIAPRIDFTDPNDSRHDIALV</sequence>
<organism evidence="2 3">
    <name type="scientific">Pristionchus entomophagus</name>
    <dbReference type="NCBI Taxonomy" id="358040"/>
    <lineage>
        <taxon>Eukaryota</taxon>
        <taxon>Metazoa</taxon>
        <taxon>Ecdysozoa</taxon>
        <taxon>Nematoda</taxon>
        <taxon>Chromadorea</taxon>
        <taxon>Rhabditida</taxon>
        <taxon>Rhabditina</taxon>
        <taxon>Diplogasteromorpha</taxon>
        <taxon>Diplogasteroidea</taxon>
        <taxon>Neodiplogasteridae</taxon>
        <taxon>Pristionchus</taxon>
    </lineage>
</organism>
<feature type="non-terminal residue" evidence="2">
    <location>
        <position position="168"/>
    </location>
</feature>
<feature type="domain" description="MATH" evidence="1">
    <location>
        <begin position="20"/>
        <end position="139"/>
    </location>
</feature>
<evidence type="ECO:0000313" key="3">
    <source>
        <dbReference type="Proteomes" id="UP001432027"/>
    </source>
</evidence>
<dbReference type="AlphaFoldDB" id="A0AAV5U4A3"/>
<proteinExistence type="predicted"/>
<dbReference type="Gene3D" id="2.60.210.10">
    <property type="entry name" value="Apoptosis, Tumor Necrosis Factor Receptor Associated Protein 2, Chain A"/>
    <property type="match status" value="1"/>
</dbReference>
<dbReference type="EMBL" id="BTSX01000005">
    <property type="protein sequence ID" value="GMT01670.1"/>
    <property type="molecule type" value="Genomic_DNA"/>
</dbReference>
<reference evidence="2" key="1">
    <citation type="submission" date="2023-10" db="EMBL/GenBank/DDBJ databases">
        <title>Genome assembly of Pristionchus species.</title>
        <authorList>
            <person name="Yoshida K."/>
            <person name="Sommer R.J."/>
        </authorList>
    </citation>
    <scope>NUCLEOTIDE SEQUENCE</scope>
    <source>
        <strain evidence="2">RS0144</strain>
    </source>
</reference>
<dbReference type="InterPro" id="IPR002083">
    <property type="entry name" value="MATH/TRAF_dom"/>
</dbReference>
<dbReference type="CDD" id="cd00121">
    <property type="entry name" value="MATH"/>
    <property type="match status" value="1"/>
</dbReference>
<comment type="caution">
    <text evidence="2">The sequence shown here is derived from an EMBL/GenBank/DDBJ whole genome shotgun (WGS) entry which is preliminary data.</text>
</comment>
<evidence type="ECO:0000313" key="2">
    <source>
        <dbReference type="EMBL" id="GMT01670.1"/>
    </source>
</evidence>